<name>A0A9K3WRJ0_9MOLU</name>
<organism evidence="2 3">
    <name type="scientific">Candidatus Phytoplasma australasiaticum subsp. australasiaticum</name>
    <dbReference type="NCBI Taxonomy" id="2832407"/>
    <lineage>
        <taxon>Bacteria</taxon>
        <taxon>Bacillati</taxon>
        <taxon>Mycoplasmatota</taxon>
        <taxon>Mollicutes</taxon>
        <taxon>Acholeplasmatales</taxon>
        <taxon>Acholeplasmataceae</taxon>
        <taxon>Candidatus Phytoplasma</taxon>
        <taxon>16SrII (Peanut WB group)</taxon>
        <taxon>Candidatus Phytoplasma australasiaticum</taxon>
    </lineage>
</organism>
<protein>
    <submittedName>
        <fullName evidence="2">Uncharacterized protein</fullName>
    </submittedName>
</protein>
<evidence type="ECO:0000313" key="3">
    <source>
        <dbReference type="Proteomes" id="UP001170651"/>
    </source>
</evidence>
<keyword evidence="1" id="KW-1133">Transmembrane helix</keyword>
<sequence>MNNLKKLIKEIIFLIIWVVIIGTPTYFIKKDQDKALHQSFRELYESFERLEKTLD</sequence>
<proteinExistence type="predicted"/>
<feature type="transmembrane region" description="Helical" evidence="1">
    <location>
        <begin position="7"/>
        <end position="28"/>
    </location>
</feature>
<accession>A0A9K3WRJ0</accession>
<dbReference type="EMBL" id="JAOSIW010000011">
    <property type="protein sequence ID" value="MDO8054587.1"/>
    <property type="molecule type" value="Genomic_DNA"/>
</dbReference>
<evidence type="ECO:0000313" key="2">
    <source>
        <dbReference type="EMBL" id="MDO8054587.1"/>
    </source>
</evidence>
<dbReference type="Proteomes" id="UP001170651">
    <property type="component" value="Unassembled WGS sequence"/>
</dbReference>
<dbReference type="RefSeq" id="WP_213680369.1">
    <property type="nucleotide sequence ID" value="NZ_JALQCT010000014.1"/>
</dbReference>
<keyword evidence="3" id="KW-1185">Reference proteome</keyword>
<gene>
    <name evidence="2" type="ORF">OC696_01750</name>
</gene>
<keyword evidence="1" id="KW-0812">Transmembrane</keyword>
<comment type="caution">
    <text evidence="2">The sequence shown here is derived from an EMBL/GenBank/DDBJ whole genome shotgun (WGS) entry which is preliminary data.</text>
</comment>
<keyword evidence="1" id="KW-0472">Membrane</keyword>
<dbReference type="AlphaFoldDB" id="A0A9K3WRJ0"/>
<evidence type="ECO:0000256" key="1">
    <source>
        <dbReference type="SAM" id="Phobius"/>
    </source>
</evidence>
<reference evidence="2 3" key="1">
    <citation type="journal article" date="2023" name="Int. J. Syst. Evol. Microbiol.">
        <title>The observation of taxonomic boundaries for the 16SrII and 16SrXXV phytoplasmas using genome-based delimitation.</title>
        <authorList>
            <person name="Rodrigues Jardim B."/>
            <person name="Tran-Nguyen L.T.T."/>
            <person name="Gambley C."/>
            <person name="Al-Sadi A.M."/>
            <person name="Al-Subhi A.M."/>
            <person name="Foissac X."/>
            <person name="Salar P."/>
            <person name="Cai H."/>
            <person name="Yang J.Y."/>
            <person name="Davis R."/>
            <person name="Jones L."/>
            <person name="Rodoni B."/>
            <person name="Constable F.E."/>
        </authorList>
    </citation>
    <scope>NUCLEOTIDE SEQUENCE [LARGE SCALE GENOMIC DNA]</scope>
    <source>
        <strain evidence="2">BAWM-OMN-P26</strain>
    </source>
</reference>